<dbReference type="CDD" id="cd01184">
    <property type="entry name" value="INT_C_like_1"/>
    <property type="match status" value="1"/>
</dbReference>
<dbReference type="PANTHER" id="PTHR30349:SF41">
    <property type="entry name" value="INTEGRASE_RECOMBINASE PROTEIN MJ0367-RELATED"/>
    <property type="match status" value="1"/>
</dbReference>
<comment type="caution">
    <text evidence="5">The sequence shown here is derived from an EMBL/GenBank/DDBJ whole genome shotgun (WGS) entry which is preliminary data.</text>
</comment>
<dbReference type="GO" id="GO:0003677">
    <property type="term" value="F:DNA binding"/>
    <property type="evidence" value="ECO:0007669"/>
    <property type="project" value="UniProtKB-KW"/>
</dbReference>
<dbReference type="Pfam" id="PF20172">
    <property type="entry name" value="DUF6538"/>
    <property type="match status" value="1"/>
</dbReference>
<evidence type="ECO:0000313" key="6">
    <source>
        <dbReference type="Proteomes" id="UP000285655"/>
    </source>
</evidence>
<evidence type="ECO:0000256" key="3">
    <source>
        <dbReference type="ARBA" id="ARBA00023172"/>
    </source>
</evidence>
<comment type="similarity">
    <text evidence="1">Belongs to the 'phage' integrase family.</text>
</comment>
<dbReference type="InterPro" id="IPR011010">
    <property type="entry name" value="DNA_brk_join_enz"/>
</dbReference>
<dbReference type="EMBL" id="QZJW01000013">
    <property type="protein sequence ID" value="RJO61707.1"/>
    <property type="molecule type" value="Genomic_DNA"/>
</dbReference>
<reference evidence="5 6" key="1">
    <citation type="journal article" date="2017" name="ISME J.">
        <title>Energy and carbon metabolisms in a deep terrestrial subsurface fluid microbial community.</title>
        <authorList>
            <person name="Momper L."/>
            <person name="Jungbluth S.P."/>
            <person name="Lee M.D."/>
            <person name="Amend J.P."/>
        </authorList>
    </citation>
    <scope>NUCLEOTIDE SEQUENCE [LARGE SCALE GENOMIC DNA]</scope>
    <source>
        <strain evidence="5">SURF_29</strain>
    </source>
</reference>
<dbReference type="AlphaFoldDB" id="A0A419DF45"/>
<dbReference type="Gene3D" id="1.10.150.130">
    <property type="match status" value="1"/>
</dbReference>
<dbReference type="GO" id="GO:0006310">
    <property type="term" value="P:DNA recombination"/>
    <property type="evidence" value="ECO:0007669"/>
    <property type="project" value="UniProtKB-KW"/>
</dbReference>
<keyword evidence="2" id="KW-0238">DNA-binding</keyword>
<evidence type="ECO:0000313" key="5">
    <source>
        <dbReference type="EMBL" id="RJO61707.1"/>
    </source>
</evidence>
<feature type="domain" description="Tyr recombinase" evidence="4">
    <location>
        <begin position="373"/>
        <end position="584"/>
    </location>
</feature>
<sequence>MILLGGVSMKSCNAFSSSSSYLVKPNNVYYFRLSVPSDLQSVLERKEFRYSLKTSYLGEAKSKSRSIARHIQGVFVDLRERKKAGMSKNAINLVQMQASIKEYVLKALDDLESYRIDPGTEMTLSELQMQNHGIEFLQNKIKDAIKLSRHVKLMGKQVDKILESQGIELEKDSFEYKKLCRDMLITALDVIEIEKRRLNGDYSEDLNNVNGIASPVGAVPPISLSDTPVSTPPEDVSSILLEDVIQEYTQQQVKSGRWNARTVENYRPQFNALVQFLGNVPVNAISKDNMRDYKRLLERLPPGFVRSKEYETISGLDSVNLEGKHEETMDVTTLSGYLRRAKALLQFAVDNEYIETTPFISGLVPPKKKQARSQRDSFTDDELKLIFHPDHYLDDRHSKPFKFWLPILGLYTGCRLEELCQLYIKDVLNVNGIWTLNVNNELTDDYKEDKKVKKVTTTRYVPLHPFLVDDLKFPRYVERMKQKGHDRVFYELKKPEENGKTKESGKYGHYPSKWFGGYTTKVGIKAPKGKKVFHSFRHNFTDKLYQQLITDSVIDELTGRAPKTETRGRYSNQLLVETLYNEGILKLDYESQIDFSHLKTSEYVLK</sequence>
<gene>
    <name evidence="5" type="ORF">C4544_02030</name>
</gene>
<evidence type="ECO:0000256" key="2">
    <source>
        <dbReference type="ARBA" id="ARBA00023125"/>
    </source>
</evidence>
<dbReference type="InterPro" id="IPR046668">
    <property type="entry name" value="DUF6538"/>
</dbReference>
<evidence type="ECO:0000256" key="1">
    <source>
        <dbReference type="ARBA" id="ARBA00008857"/>
    </source>
</evidence>
<dbReference type="PROSITE" id="PS51898">
    <property type="entry name" value="TYR_RECOMBINASE"/>
    <property type="match status" value="1"/>
</dbReference>
<dbReference type="Pfam" id="PF00589">
    <property type="entry name" value="Phage_integrase"/>
    <property type="match status" value="1"/>
</dbReference>
<dbReference type="PANTHER" id="PTHR30349">
    <property type="entry name" value="PHAGE INTEGRASE-RELATED"/>
    <property type="match status" value="1"/>
</dbReference>
<organism evidence="5 6">
    <name type="scientific">candidate division WS5 bacterium</name>
    <dbReference type="NCBI Taxonomy" id="2093353"/>
    <lineage>
        <taxon>Bacteria</taxon>
        <taxon>candidate division WS5</taxon>
    </lineage>
</organism>
<proteinExistence type="inferred from homology"/>
<protein>
    <submittedName>
        <fullName evidence="5">Site-specific integrase</fullName>
    </submittedName>
</protein>
<dbReference type="InterPro" id="IPR013762">
    <property type="entry name" value="Integrase-like_cat_sf"/>
</dbReference>
<evidence type="ECO:0000259" key="4">
    <source>
        <dbReference type="PROSITE" id="PS51898"/>
    </source>
</evidence>
<dbReference type="InterPro" id="IPR010998">
    <property type="entry name" value="Integrase_recombinase_N"/>
</dbReference>
<accession>A0A419DF45</accession>
<keyword evidence="3" id="KW-0233">DNA recombination</keyword>
<dbReference type="InterPro" id="IPR002104">
    <property type="entry name" value="Integrase_catalytic"/>
</dbReference>
<dbReference type="Gene3D" id="1.10.443.10">
    <property type="entry name" value="Intergrase catalytic core"/>
    <property type="match status" value="1"/>
</dbReference>
<dbReference type="GO" id="GO:0015074">
    <property type="term" value="P:DNA integration"/>
    <property type="evidence" value="ECO:0007669"/>
    <property type="project" value="InterPro"/>
</dbReference>
<dbReference type="InterPro" id="IPR050090">
    <property type="entry name" value="Tyrosine_recombinase_XerCD"/>
</dbReference>
<name>A0A419DF45_9BACT</name>
<dbReference type="Proteomes" id="UP000285655">
    <property type="component" value="Unassembled WGS sequence"/>
</dbReference>
<dbReference type="SUPFAM" id="SSF56349">
    <property type="entry name" value="DNA breaking-rejoining enzymes"/>
    <property type="match status" value="1"/>
</dbReference>